<proteinExistence type="predicted"/>
<feature type="transmembrane region" description="Helical" evidence="1">
    <location>
        <begin position="208"/>
        <end position="234"/>
    </location>
</feature>
<feature type="transmembrane region" description="Helical" evidence="1">
    <location>
        <begin position="171"/>
        <end position="196"/>
    </location>
</feature>
<dbReference type="Pfam" id="PF13386">
    <property type="entry name" value="DsbD_2"/>
    <property type="match status" value="1"/>
</dbReference>
<dbReference type="PANTHER" id="PTHR42208">
    <property type="entry name" value="HEAVY METAL TRANSPORTER-RELATED"/>
    <property type="match status" value="1"/>
</dbReference>
<dbReference type="PANTHER" id="PTHR42208:SF1">
    <property type="entry name" value="HEAVY METAL TRANSPORTER"/>
    <property type="match status" value="1"/>
</dbReference>
<reference evidence="3" key="1">
    <citation type="journal article" date="2020" name="mSystems">
        <title>Genome- and Community-Level Interaction Insights into Carbon Utilization and Element Cycling Functions of Hydrothermarchaeota in Hydrothermal Sediment.</title>
        <authorList>
            <person name="Zhou Z."/>
            <person name="Liu Y."/>
            <person name="Xu W."/>
            <person name="Pan J."/>
            <person name="Luo Z.H."/>
            <person name="Li M."/>
        </authorList>
    </citation>
    <scope>NUCLEOTIDE SEQUENCE [LARGE SCALE GENOMIC DNA]</scope>
    <source>
        <strain evidence="3">HyVt-577</strain>
    </source>
</reference>
<feature type="transmembrane region" description="Helical" evidence="1">
    <location>
        <begin position="61"/>
        <end position="84"/>
    </location>
</feature>
<keyword evidence="1" id="KW-0812">Transmembrane</keyword>
<dbReference type="Proteomes" id="UP000885779">
    <property type="component" value="Unassembled WGS sequence"/>
</dbReference>
<accession>A0A7V4TXW4</accession>
<comment type="caution">
    <text evidence="3">The sequence shown here is derived from an EMBL/GenBank/DDBJ whole genome shotgun (WGS) entry which is preliminary data.</text>
</comment>
<gene>
    <name evidence="3" type="ORF">ENK44_00520</name>
</gene>
<feature type="transmembrane region" description="Helical" evidence="1">
    <location>
        <begin position="90"/>
        <end position="110"/>
    </location>
</feature>
<dbReference type="InterPro" id="IPR039447">
    <property type="entry name" value="UreH-like_TM_dom"/>
</dbReference>
<dbReference type="AlphaFoldDB" id="A0A7V4TXW4"/>
<protein>
    <submittedName>
        <fullName evidence="3">Sulfite exporter TauE/SafE family protein</fullName>
    </submittedName>
</protein>
<evidence type="ECO:0000259" key="2">
    <source>
        <dbReference type="Pfam" id="PF13386"/>
    </source>
</evidence>
<keyword evidence="1" id="KW-0472">Membrane</keyword>
<sequence>MEIDFVTLFIIGLLGGFSHCLGMCGGFVVSYTVKLNENEIIARPGFFQRLIPHLMYSSGRILAYMLLGEIFGFLGGSLQVIFAIRDFQGFLQLFAGMVMIFMGLDLAGLIPNLAPDSFPGINAFKRLIHNLFNKVNRRNVFGLGFVLGFIPCGLVYAVGAKAAATGSIFGGMLTMLVFGLGTVPAMVLAGLAAHLISAKLRSRLYKLAAFLIILLGALTILRGIDALGWVQIYWLS</sequence>
<keyword evidence="1" id="KW-1133">Transmembrane helix</keyword>
<name>A0A7V4TXW4_CALAY</name>
<evidence type="ECO:0000313" key="3">
    <source>
        <dbReference type="EMBL" id="HGY54158.1"/>
    </source>
</evidence>
<feature type="transmembrane region" description="Helical" evidence="1">
    <location>
        <begin position="6"/>
        <end position="33"/>
    </location>
</feature>
<feature type="transmembrane region" description="Helical" evidence="1">
    <location>
        <begin position="140"/>
        <end position="159"/>
    </location>
</feature>
<dbReference type="EMBL" id="DRQG01000004">
    <property type="protein sequence ID" value="HGY54158.1"/>
    <property type="molecule type" value="Genomic_DNA"/>
</dbReference>
<evidence type="ECO:0000256" key="1">
    <source>
        <dbReference type="SAM" id="Phobius"/>
    </source>
</evidence>
<feature type="domain" description="Urease accessory protein UreH-like transmembrane" evidence="2">
    <location>
        <begin position="7"/>
        <end position="217"/>
    </location>
</feature>
<organism evidence="3">
    <name type="scientific">Caldithrix abyssi</name>
    <dbReference type="NCBI Taxonomy" id="187145"/>
    <lineage>
        <taxon>Bacteria</taxon>
        <taxon>Pseudomonadati</taxon>
        <taxon>Calditrichota</taxon>
        <taxon>Calditrichia</taxon>
        <taxon>Calditrichales</taxon>
        <taxon>Calditrichaceae</taxon>
        <taxon>Caldithrix</taxon>
    </lineage>
</organism>